<keyword evidence="6" id="KW-0407">Ion channel</keyword>
<feature type="compositionally biased region" description="Basic and acidic residues" evidence="7">
    <location>
        <begin position="533"/>
        <end position="552"/>
    </location>
</feature>
<organism evidence="8 9">
    <name type="scientific">Artemia franciscana</name>
    <name type="common">Brine shrimp</name>
    <name type="synonym">Artemia sanfranciscana</name>
    <dbReference type="NCBI Taxonomy" id="6661"/>
    <lineage>
        <taxon>Eukaryota</taxon>
        <taxon>Metazoa</taxon>
        <taxon>Ecdysozoa</taxon>
        <taxon>Arthropoda</taxon>
        <taxon>Crustacea</taxon>
        <taxon>Branchiopoda</taxon>
        <taxon>Anostraca</taxon>
        <taxon>Artemiidae</taxon>
        <taxon>Artemia</taxon>
    </lineage>
</organism>
<dbReference type="InterPro" id="IPR021134">
    <property type="entry name" value="Bestrophin-like"/>
</dbReference>
<dbReference type="GO" id="GO:0034707">
    <property type="term" value="C:chloride channel complex"/>
    <property type="evidence" value="ECO:0007669"/>
    <property type="project" value="UniProtKB-KW"/>
</dbReference>
<protein>
    <recommendedName>
        <fullName evidence="6">Bestrophin homolog</fullName>
    </recommendedName>
</protein>
<dbReference type="PANTHER" id="PTHR10736">
    <property type="entry name" value="BESTROPHIN"/>
    <property type="match status" value="1"/>
</dbReference>
<keyword evidence="9" id="KW-1185">Reference proteome</keyword>
<keyword evidence="2 6" id="KW-0812">Transmembrane</keyword>
<dbReference type="EMBL" id="JAVRJZ010000001">
    <property type="protein sequence ID" value="KAK2727868.1"/>
    <property type="molecule type" value="Genomic_DNA"/>
</dbReference>
<keyword evidence="4 6" id="KW-0472">Membrane</keyword>
<proteinExistence type="inferred from homology"/>
<dbReference type="AlphaFoldDB" id="A0AA88IER9"/>
<feature type="region of interest" description="Disordered" evidence="7">
    <location>
        <begin position="377"/>
        <end position="446"/>
    </location>
</feature>
<dbReference type="EMBL" id="JAVRJZ010000001">
    <property type="protein sequence ID" value="KAK2727865.1"/>
    <property type="molecule type" value="Genomic_DNA"/>
</dbReference>
<dbReference type="InterPro" id="IPR000615">
    <property type="entry name" value="Bestrophin"/>
</dbReference>
<evidence type="ECO:0000256" key="6">
    <source>
        <dbReference type="RuleBase" id="RU363126"/>
    </source>
</evidence>
<evidence type="ECO:0000313" key="9">
    <source>
        <dbReference type="Proteomes" id="UP001187531"/>
    </source>
</evidence>
<keyword evidence="6" id="KW-0869">Chloride channel</keyword>
<dbReference type="Proteomes" id="UP001187531">
    <property type="component" value="Unassembled WGS sequence"/>
</dbReference>
<keyword evidence="6" id="KW-0868">Chloride</keyword>
<evidence type="ECO:0000256" key="1">
    <source>
        <dbReference type="ARBA" id="ARBA00004370"/>
    </source>
</evidence>
<reference evidence="8" key="1">
    <citation type="submission" date="2023-07" db="EMBL/GenBank/DDBJ databases">
        <title>Chromosome-level genome assembly of Artemia franciscana.</title>
        <authorList>
            <person name="Jo E."/>
        </authorList>
    </citation>
    <scope>NUCLEOTIDE SEQUENCE</scope>
    <source>
        <tissue evidence="8">Whole body</tissue>
    </source>
</reference>
<evidence type="ECO:0000256" key="5">
    <source>
        <dbReference type="ARBA" id="ARBA00034769"/>
    </source>
</evidence>
<accession>A0AA88IER9</accession>
<keyword evidence="6" id="KW-0813">Transport</keyword>
<dbReference type="GO" id="GO:0005254">
    <property type="term" value="F:chloride channel activity"/>
    <property type="evidence" value="ECO:0007669"/>
    <property type="project" value="UniProtKB-KW"/>
</dbReference>
<comment type="function">
    <text evidence="6">Forms chloride channels.</text>
</comment>
<evidence type="ECO:0000256" key="4">
    <source>
        <dbReference type="ARBA" id="ARBA00023136"/>
    </source>
</evidence>
<comment type="subcellular location">
    <subcellularLocation>
        <location evidence="6">Cell membrane</location>
        <topology evidence="6">Multi-pass membrane protein</topology>
    </subcellularLocation>
    <subcellularLocation>
        <location evidence="1">Membrane</location>
    </subcellularLocation>
</comment>
<dbReference type="GO" id="GO:0005886">
    <property type="term" value="C:plasma membrane"/>
    <property type="evidence" value="ECO:0007669"/>
    <property type="project" value="UniProtKB-SubCell"/>
</dbReference>
<evidence type="ECO:0000256" key="3">
    <source>
        <dbReference type="ARBA" id="ARBA00022989"/>
    </source>
</evidence>
<name>A0AA88IER9_ARTSF</name>
<comment type="caution">
    <text evidence="8">The sequence shown here is derived from an EMBL/GenBank/DDBJ whole genome shotgun (WGS) entry which is preliminary data.</text>
</comment>
<dbReference type="PANTHER" id="PTHR10736:SF0">
    <property type="entry name" value="BESTROPHIN HOMOLOG"/>
    <property type="match status" value="1"/>
</dbReference>
<keyword evidence="6" id="KW-1003">Cell membrane</keyword>
<gene>
    <name evidence="8" type="ORF">QYM36_008369</name>
</gene>
<evidence type="ECO:0000256" key="7">
    <source>
        <dbReference type="SAM" id="MobiDB-lite"/>
    </source>
</evidence>
<dbReference type="Pfam" id="PF01062">
    <property type="entry name" value="Bestrophin"/>
    <property type="match status" value="1"/>
</dbReference>
<evidence type="ECO:0000313" key="8">
    <source>
        <dbReference type="EMBL" id="KAK2727868.1"/>
    </source>
</evidence>
<feature type="compositionally biased region" description="Low complexity" evidence="7">
    <location>
        <begin position="418"/>
        <end position="436"/>
    </location>
</feature>
<comment type="similarity">
    <text evidence="5 6">Belongs to the anion channel-forming bestrophin (TC 1.A.46) family. Calcium-sensitive chloride channel subfamily.</text>
</comment>
<feature type="compositionally biased region" description="Polar residues" evidence="7">
    <location>
        <begin position="554"/>
        <end position="566"/>
    </location>
</feature>
<feature type="transmembrane region" description="Helical" evidence="6">
    <location>
        <begin position="31"/>
        <end position="54"/>
    </location>
</feature>
<keyword evidence="3 6" id="KW-1133">Transmembrane helix</keyword>
<sequence length="575" mass="66494">MTVSYQYEVASSTSGGFTRLLLKWKGSLYKLIYREMIAFLLLFITVSLIYRMALNESQQRYFESLARFFDRYLEMIPLSFVLGFYVTTIANRWWQQYVALPWPDKLMLTVSLYIPGRDEESRLIRRTLLRYTNLMMILVLRSISLAVKRRFPTLEHVVESGIMTKRELESFKSIQTEFNTYWIPSCWFVDLLRECRTTKKLIDPPGMRFVMQEFLDIRSKCSLLWSYDWISFPLVYTQVVTLATYTFYLACIVARQNLLVSEDDRLAVDDYFPIFTILQLLFYMGLLKVAEQMINPFGDDDEDFELNFLIDRHTKVSYLVVDQIHQNSPLIEKDIHFDEIDPTLPYTEASVHHKKDTYKGSAADIIVPQKKQTLSIPVSLDEGVDEESSMRSFRLQSRDDRPGHTMGSITERLGNGKNSSSRQQPQNSSLPSSRSQDNPGFNGDCTIESGLKTVISLGSSETTQLSNSNLNIPNFLPTSKQKCLTNQRPSIFQSQILNRSNFENKSKIKSDCDSTPEFLIDDKPMPVRRSRKESKQKSIEENDARNTERKPSYETLNTSALSNPNPETDDEDDGL</sequence>
<keyword evidence="6" id="KW-0406">Ion transport</keyword>
<feature type="transmembrane region" description="Helical" evidence="6">
    <location>
        <begin position="75"/>
        <end position="94"/>
    </location>
</feature>
<feature type="region of interest" description="Disordered" evidence="7">
    <location>
        <begin position="506"/>
        <end position="575"/>
    </location>
</feature>
<evidence type="ECO:0000256" key="2">
    <source>
        <dbReference type="ARBA" id="ARBA00022692"/>
    </source>
</evidence>